<keyword evidence="2" id="KW-0175">Coiled coil</keyword>
<evidence type="ECO:0000256" key="1">
    <source>
        <dbReference type="ARBA" id="ARBA00006190"/>
    </source>
</evidence>
<reference evidence="4" key="1">
    <citation type="submission" date="2023-07" db="EMBL/GenBank/DDBJ databases">
        <title>Chromosome-level genome assembly of Artemia franciscana.</title>
        <authorList>
            <person name="Jo E."/>
        </authorList>
    </citation>
    <scope>NUCLEOTIDE SEQUENCE</scope>
    <source>
        <tissue evidence="4">Whole body</tissue>
    </source>
</reference>
<dbReference type="GO" id="GO:0000815">
    <property type="term" value="C:ESCRT III complex"/>
    <property type="evidence" value="ECO:0007669"/>
    <property type="project" value="TreeGrafter"/>
</dbReference>
<protein>
    <recommendedName>
        <fullName evidence="6">Charged multivesicular body protein 7</fullName>
    </recommendedName>
</protein>
<proteinExistence type="inferred from homology"/>
<dbReference type="GO" id="GO:0009898">
    <property type="term" value="C:cytoplasmic side of plasma membrane"/>
    <property type="evidence" value="ECO:0007669"/>
    <property type="project" value="TreeGrafter"/>
</dbReference>
<evidence type="ECO:0000256" key="3">
    <source>
        <dbReference type="SAM" id="MobiDB-lite"/>
    </source>
</evidence>
<accession>A0AA88KXZ3</accession>
<dbReference type="GO" id="GO:0032511">
    <property type="term" value="P:late endosome to vacuole transport via multivesicular body sorting pathway"/>
    <property type="evidence" value="ECO:0007669"/>
    <property type="project" value="TreeGrafter"/>
</dbReference>
<evidence type="ECO:0000313" key="5">
    <source>
        <dbReference type="Proteomes" id="UP001187531"/>
    </source>
</evidence>
<comment type="caution">
    <text evidence="4">The sequence shown here is derived from an EMBL/GenBank/DDBJ whole genome shotgun (WGS) entry which is preliminary data.</text>
</comment>
<evidence type="ECO:0000313" key="4">
    <source>
        <dbReference type="EMBL" id="KAK2706151.1"/>
    </source>
</evidence>
<dbReference type="InterPro" id="IPR005024">
    <property type="entry name" value="Snf7_fam"/>
</dbReference>
<keyword evidence="5" id="KW-1185">Reference proteome</keyword>
<dbReference type="GO" id="GO:0005771">
    <property type="term" value="C:multivesicular body"/>
    <property type="evidence" value="ECO:0007669"/>
    <property type="project" value="TreeGrafter"/>
</dbReference>
<feature type="region of interest" description="Disordered" evidence="3">
    <location>
        <begin position="425"/>
        <end position="454"/>
    </location>
</feature>
<evidence type="ECO:0008006" key="6">
    <source>
        <dbReference type="Google" id="ProtNLM"/>
    </source>
</evidence>
<evidence type="ECO:0000256" key="2">
    <source>
        <dbReference type="SAM" id="Coils"/>
    </source>
</evidence>
<dbReference type="Pfam" id="PF25880">
    <property type="entry name" value="WHD_CHMP7_1st"/>
    <property type="match status" value="1"/>
</dbReference>
<comment type="similarity">
    <text evidence="1">Belongs to the SNF7 family.</text>
</comment>
<dbReference type="PANTHER" id="PTHR22761">
    <property type="entry name" value="CHARGED MULTIVESICULAR BODY PROTEIN"/>
    <property type="match status" value="1"/>
</dbReference>
<sequence>MNERLNKDYLPDSWNDETKISFLFEEPRSPSVNPLDAEHKYKFWSNAVKKWYETNNLSSFTFEDAKEAFRKRGRVPAYLGDSLSRMQREGILRNYSEFNEELIGPEGVSVAVTSRLFSTMLISPVKMGIATAKWALGYSQILPDATRFIAVETVQVKSKKIEQILKERPGLVVHTATSFWKDYNEIIKDEEEASLILSYLRKNSIVHITRDGDTYVVKVGAEENDTTTTPVKQKNVDKVNIIRSPMSSIGKPVTEAEKTIAKISTTLQLLYCELEKINDESQELKEKAVCALKEDRRDQAKMYLRKKRRLEALAEKRSAAVSQLEMLQESLIDADTNSMVLDTYKTVKDAFGTTLKAVSGYEDALEDLNEALQDHSHIAAALSAPLSPTEDMSSLEELEKELAQILEEGELPSPPLETAVTLPVPTKKEKGHFGLPDVPSTPLRGKETQIYDVL</sequence>
<dbReference type="Pfam" id="PF03357">
    <property type="entry name" value="Snf7"/>
    <property type="match status" value="1"/>
</dbReference>
<dbReference type="Proteomes" id="UP001187531">
    <property type="component" value="Unassembled WGS sequence"/>
</dbReference>
<gene>
    <name evidence="4" type="ORF">QYM36_016249</name>
</gene>
<feature type="compositionally biased region" description="Basic and acidic residues" evidence="3">
    <location>
        <begin position="444"/>
        <end position="454"/>
    </location>
</feature>
<name>A0AA88KXZ3_ARTSF</name>
<dbReference type="AlphaFoldDB" id="A0AA88KXZ3"/>
<dbReference type="PANTHER" id="PTHR22761:SF96">
    <property type="entry name" value="BCDNA.GH08385"/>
    <property type="match status" value="1"/>
</dbReference>
<dbReference type="GO" id="GO:0006900">
    <property type="term" value="P:vesicle budding from membrane"/>
    <property type="evidence" value="ECO:0007669"/>
    <property type="project" value="TreeGrafter"/>
</dbReference>
<dbReference type="EMBL" id="JAVRJZ010000020">
    <property type="protein sequence ID" value="KAK2706151.1"/>
    <property type="molecule type" value="Genomic_DNA"/>
</dbReference>
<organism evidence="4 5">
    <name type="scientific">Artemia franciscana</name>
    <name type="common">Brine shrimp</name>
    <name type="synonym">Artemia sanfranciscana</name>
    <dbReference type="NCBI Taxonomy" id="6661"/>
    <lineage>
        <taxon>Eukaryota</taxon>
        <taxon>Metazoa</taxon>
        <taxon>Ecdysozoa</taxon>
        <taxon>Arthropoda</taxon>
        <taxon>Crustacea</taxon>
        <taxon>Branchiopoda</taxon>
        <taxon>Anostraca</taxon>
        <taxon>Artemiidae</taxon>
        <taxon>Artemia</taxon>
    </lineage>
</organism>
<feature type="coiled-coil region" evidence="2">
    <location>
        <begin position="267"/>
        <end position="330"/>
    </location>
</feature>